<keyword evidence="1" id="KW-0732">Signal</keyword>
<dbReference type="Gene3D" id="2.60.120.200">
    <property type="match status" value="1"/>
</dbReference>
<evidence type="ECO:0000256" key="3">
    <source>
        <dbReference type="SAM" id="MobiDB-lite"/>
    </source>
</evidence>
<evidence type="ECO:0000256" key="1">
    <source>
        <dbReference type="ARBA" id="ARBA00022729"/>
    </source>
</evidence>
<reference evidence="5 6" key="1">
    <citation type="submission" date="2017-11" db="EMBL/GenBank/DDBJ databases">
        <title>Draft genome of Arthrobacter agilis strain UMCV2, a plant growth-promoting rhizobacterium and biocontrol capacity of phytopathogenic fungi.</title>
        <authorList>
            <person name="Martinez-Camara R."/>
            <person name="Santoyo G."/>
            <person name="Moreno-Hagelsieb G."/>
            <person name="Valencia-Cantero E."/>
        </authorList>
    </citation>
    <scope>NUCLEOTIDE SEQUENCE [LARGE SCALE GENOMIC DNA]</scope>
    <source>
        <strain evidence="5 6">UMCV2</strain>
    </source>
</reference>
<protein>
    <recommendedName>
        <fullName evidence="4">LamG-like jellyroll fold domain-containing protein</fullName>
    </recommendedName>
</protein>
<evidence type="ECO:0000313" key="6">
    <source>
        <dbReference type="Proteomes" id="UP000239187"/>
    </source>
</evidence>
<evidence type="ECO:0000256" key="2">
    <source>
        <dbReference type="ARBA" id="ARBA00023157"/>
    </source>
</evidence>
<gene>
    <name evidence="5" type="ORF">CVO76_08425</name>
</gene>
<dbReference type="AlphaFoldDB" id="A0A2L0UEG7"/>
<feature type="domain" description="LamG-like jellyroll fold" evidence="4">
    <location>
        <begin position="129"/>
        <end position="272"/>
    </location>
</feature>
<dbReference type="Proteomes" id="UP000239187">
    <property type="component" value="Chromosome"/>
</dbReference>
<feature type="region of interest" description="Disordered" evidence="3">
    <location>
        <begin position="1"/>
        <end position="47"/>
    </location>
</feature>
<organism evidence="5 6">
    <name type="scientific">Arthrobacter agilis</name>
    <dbReference type="NCBI Taxonomy" id="37921"/>
    <lineage>
        <taxon>Bacteria</taxon>
        <taxon>Bacillati</taxon>
        <taxon>Actinomycetota</taxon>
        <taxon>Actinomycetes</taxon>
        <taxon>Micrococcales</taxon>
        <taxon>Micrococcaceae</taxon>
        <taxon>Arthrobacter</taxon>
    </lineage>
</organism>
<sequence>MAQGSVSHQRPTRRARRQPASPDLMTAGRGSMVGTKRATALPGSQPPLRRRTRVVAATVVVVLSGAVGACTAPEETGAENVWPMTGPDASVGGVDVSAEGGARWTDAGLQLSGDVYASTWTVSPIVTDASFSVSAWARPTGRPGEYAAVLSEAGDVAGSFFLGIAEGFWSFSVKPEDGNGSGFVTNRDRATRVDVEPDVWVHLAGVYDSDAGRARFFLNGYPVSEQGIATDAVYAAEGPLLFGRAQADRRASDFFTGTVADVRTWPRALSPGEVAAAARADTPAGATLHPPEESAAFVCPDPHGGVCLGTLMAGTYSTTSFEPALSYTVPAGWTNGQDLPGNLLLSRSVDPAGGIWGGSYIGVYQDIRAPALCGEEVQPGIGTSAAELAAWYRSVPGLQITRDVPVTVGGLSGVALDLRVGADWRSPCPLMRVAHVIPVLIGGGVSTLHHVIGAPVEMRLYLLDQGGGNVAIEVTAVLEQHSLTDYLREADVVVGSFEFES</sequence>
<dbReference type="EMBL" id="CP024915">
    <property type="protein sequence ID" value="AUZ87650.1"/>
    <property type="molecule type" value="Genomic_DNA"/>
</dbReference>
<dbReference type="InterPro" id="IPR006558">
    <property type="entry name" value="LamG-like"/>
</dbReference>
<proteinExistence type="predicted"/>
<dbReference type="Pfam" id="PF13385">
    <property type="entry name" value="Laminin_G_3"/>
    <property type="match status" value="1"/>
</dbReference>
<dbReference type="InterPro" id="IPR013320">
    <property type="entry name" value="ConA-like_dom_sf"/>
</dbReference>
<accession>A0A2L0UEG7</accession>
<keyword evidence="2" id="KW-1015">Disulfide bond</keyword>
<dbReference type="SMART" id="SM00560">
    <property type="entry name" value="LamGL"/>
    <property type="match status" value="1"/>
</dbReference>
<name>A0A2L0UEG7_9MICC</name>
<evidence type="ECO:0000313" key="5">
    <source>
        <dbReference type="EMBL" id="AUZ87650.1"/>
    </source>
</evidence>
<dbReference type="SUPFAM" id="SSF49899">
    <property type="entry name" value="Concanavalin A-like lectins/glucanases"/>
    <property type="match status" value="1"/>
</dbReference>
<evidence type="ECO:0000259" key="4">
    <source>
        <dbReference type="SMART" id="SM00560"/>
    </source>
</evidence>